<dbReference type="Proteomes" id="UP000324536">
    <property type="component" value="Chromosome"/>
</dbReference>
<dbReference type="GO" id="GO:0008734">
    <property type="term" value="F:L-aspartate oxidase activity"/>
    <property type="evidence" value="ECO:0007669"/>
    <property type="project" value="UniProtKB-EC"/>
</dbReference>
<dbReference type="SUPFAM" id="SSF56425">
    <property type="entry name" value="Succinate dehydrogenase/fumarate reductase flavoprotein, catalytic domain"/>
    <property type="match status" value="1"/>
</dbReference>
<dbReference type="InterPro" id="IPR005288">
    <property type="entry name" value="NadB"/>
</dbReference>
<dbReference type="AlphaFoldDB" id="A0A5C1YQH0"/>
<dbReference type="Pfam" id="PF02910">
    <property type="entry name" value="Succ_DH_flav_C"/>
    <property type="match status" value="1"/>
</dbReference>
<evidence type="ECO:0000256" key="1">
    <source>
        <dbReference type="ARBA" id="ARBA00001974"/>
    </source>
</evidence>
<dbReference type="InterPro" id="IPR037099">
    <property type="entry name" value="Fum_R/Succ_DH_flav-like_C_sf"/>
</dbReference>
<dbReference type="InterPro" id="IPR036188">
    <property type="entry name" value="FAD/NAD-bd_sf"/>
</dbReference>
<proteinExistence type="inferred from homology"/>
<keyword evidence="5" id="KW-0285">Flavoprotein</keyword>
<comment type="catalytic activity">
    <reaction evidence="9">
        <text>L-aspartate + O2 = iminosuccinate + H2O2</text>
        <dbReference type="Rhea" id="RHEA:25876"/>
        <dbReference type="ChEBI" id="CHEBI:15379"/>
        <dbReference type="ChEBI" id="CHEBI:16240"/>
        <dbReference type="ChEBI" id="CHEBI:29991"/>
        <dbReference type="ChEBI" id="CHEBI:77875"/>
        <dbReference type="EC" id="1.4.3.16"/>
    </reaction>
    <physiologicalReaction direction="left-to-right" evidence="9">
        <dbReference type="Rhea" id="RHEA:25877"/>
    </physiologicalReaction>
</comment>
<comment type="cofactor">
    <cofactor evidence="1">
        <name>FAD</name>
        <dbReference type="ChEBI" id="CHEBI:57692"/>
    </cofactor>
</comment>
<keyword evidence="7" id="KW-0274">FAD</keyword>
<dbReference type="GO" id="GO:0034628">
    <property type="term" value="P:'de novo' NAD+ biosynthetic process from L-aspartate"/>
    <property type="evidence" value="ECO:0007669"/>
    <property type="project" value="TreeGrafter"/>
</dbReference>
<evidence type="ECO:0000259" key="11">
    <source>
        <dbReference type="Pfam" id="PF02910"/>
    </source>
</evidence>
<dbReference type="InterPro" id="IPR015939">
    <property type="entry name" value="Fum_Rdtase/Succ_DH_flav-like_C"/>
</dbReference>
<dbReference type="Pfam" id="PF00890">
    <property type="entry name" value="FAD_binding_2"/>
    <property type="match status" value="1"/>
</dbReference>
<sequence>MPHILSHLAGQPVIAGAGLAGLAVALQLKTSCVVLSPAPLGKQTASGLAQGGIAASVGADDSPECHSQDTLAAGAGLCDPSVVQAITAEGAHCVETLRQWGVPFAQKHGRFLLHHEAAHSVARIVYAGGDATGAAIIKTLVQRVHETDRITVLNQTQLSDVVLHDGQVSGVWTSAGYIPTTCCVIATGGAGALFQGATSPSQCDGSGIAVAARAGALLADMEFTQFHPTVIDCRAPDGRGLLVSEAVRGAGAILVDESGQRFVDELQPRDCVSRAVAQKILCGQKVFLDARRLHTGRFSQIFPTIFNSCKTFNIDPDTDLIPVRPGMHYLMGGIHVDLSGRSSIPGLWACGEAACTGMHGANRLASNSLLEAFIMGRNVARDLSSIEKQQYPLSQPPTHQGKREDDLDFSHLTENLGILRSSEKLENILNATLPFLKTSNRALIAASMAWAALQRRESRGSHWRTDFPRPADTTSRHFFTINDLAI</sequence>
<keyword evidence="13" id="KW-1185">Reference proteome</keyword>
<keyword evidence="8 12" id="KW-0560">Oxidoreductase</keyword>
<dbReference type="PANTHER" id="PTHR42716">
    <property type="entry name" value="L-ASPARTATE OXIDASE"/>
    <property type="match status" value="1"/>
</dbReference>
<dbReference type="UniPathway" id="UPA00253">
    <property type="reaction ID" value="UER00326"/>
</dbReference>
<dbReference type="KEGG" id="acek:FLP30_11505"/>
<dbReference type="EMBL" id="CP043506">
    <property type="protein sequence ID" value="QEO18261.1"/>
    <property type="molecule type" value="Genomic_DNA"/>
</dbReference>
<dbReference type="Gene3D" id="1.20.58.100">
    <property type="entry name" value="Fumarate reductase/succinate dehydrogenase flavoprotein-like, C-terminal domain"/>
    <property type="match status" value="1"/>
</dbReference>
<feature type="domain" description="Fumarate reductase/succinate dehydrogenase flavoprotein-like C-terminal" evidence="11">
    <location>
        <begin position="435"/>
        <end position="474"/>
    </location>
</feature>
<dbReference type="PANTHER" id="PTHR42716:SF2">
    <property type="entry name" value="L-ASPARTATE OXIDASE, CHLOROPLASTIC"/>
    <property type="match status" value="1"/>
</dbReference>
<evidence type="ECO:0000256" key="6">
    <source>
        <dbReference type="ARBA" id="ARBA00022642"/>
    </source>
</evidence>
<evidence type="ECO:0000259" key="10">
    <source>
        <dbReference type="Pfam" id="PF00890"/>
    </source>
</evidence>
<evidence type="ECO:0000256" key="4">
    <source>
        <dbReference type="ARBA" id="ARBA00012173"/>
    </source>
</evidence>
<evidence type="ECO:0000313" key="13">
    <source>
        <dbReference type="Proteomes" id="UP000324536"/>
    </source>
</evidence>
<evidence type="ECO:0000256" key="2">
    <source>
        <dbReference type="ARBA" id="ARBA00004950"/>
    </source>
</evidence>
<dbReference type="SUPFAM" id="SSF51905">
    <property type="entry name" value="FAD/NAD(P)-binding domain"/>
    <property type="match status" value="1"/>
</dbReference>
<evidence type="ECO:0000256" key="5">
    <source>
        <dbReference type="ARBA" id="ARBA00022630"/>
    </source>
</evidence>
<dbReference type="OrthoDB" id="9806724at2"/>
<dbReference type="EC" id="1.4.3.16" evidence="4"/>
<accession>A0A5C1YQH0</accession>
<gene>
    <name evidence="12" type="ORF">FLP30_11505</name>
</gene>
<feature type="domain" description="FAD-dependent oxidoreductase 2 FAD-binding" evidence="10">
    <location>
        <begin position="13"/>
        <end position="369"/>
    </location>
</feature>
<dbReference type="InterPro" id="IPR003953">
    <property type="entry name" value="FAD-dep_OxRdtase_2_FAD-bd"/>
</dbReference>
<protein>
    <recommendedName>
        <fullName evidence="4">L-aspartate oxidase</fullName>
        <ecNumber evidence="4">1.4.3.16</ecNumber>
    </recommendedName>
</protein>
<dbReference type="Gene3D" id="3.90.700.10">
    <property type="entry name" value="Succinate dehydrogenase/fumarate reductase flavoprotein, catalytic domain"/>
    <property type="match status" value="1"/>
</dbReference>
<name>A0A5C1YQH0_9PROT</name>
<organism evidence="12 13">
    <name type="scientific">Acetobacter vaccinii</name>
    <dbReference type="NCBI Taxonomy" id="2592655"/>
    <lineage>
        <taxon>Bacteria</taxon>
        <taxon>Pseudomonadati</taxon>
        <taxon>Pseudomonadota</taxon>
        <taxon>Alphaproteobacteria</taxon>
        <taxon>Acetobacterales</taxon>
        <taxon>Acetobacteraceae</taxon>
        <taxon>Acetobacter</taxon>
    </lineage>
</organism>
<evidence type="ECO:0000313" key="12">
    <source>
        <dbReference type="EMBL" id="QEO18261.1"/>
    </source>
</evidence>
<dbReference type="Gene3D" id="3.50.50.60">
    <property type="entry name" value="FAD/NAD(P)-binding domain"/>
    <property type="match status" value="1"/>
</dbReference>
<comment type="pathway">
    <text evidence="2">Cofactor biosynthesis; NAD(+) biosynthesis; iminoaspartate from L-aspartate (oxidase route): step 1/1.</text>
</comment>
<evidence type="ECO:0000256" key="8">
    <source>
        <dbReference type="ARBA" id="ARBA00023002"/>
    </source>
</evidence>
<reference evidence="12 13" key="1">
    <citation type="submission" date="2019-09" db="EMBL/GenBank/DDBJ databases">
        <title>Genome sequencing of strain KACC 21233.</title>
        <authorList>
            <person name="Heo J."/>
            <person name="Kim S.-J."/>
            <person name="Kim J.-S."/>
            <person name="Hong S.-B."/>
            <person name="Kwon S.-W."/>
        </authorList>
    </citation>
    <scope>NUCLEOTIDE SEQUENCE [LARGE SCALE GENOMIC DNA]</scope>
    <source>
        <strain evidence="12 13">KACC 21233</strain>
    </source>
</reference>
<evidence type="ECO:0000256" key="9">
    <source>
        <dbReference type="ARBA" id="ARBA00048305"/>
    </source>
</evidence>
<dbReference type="InterPro" id="IPR027477">
    <property type="entry name" value="Succ_DH/fumarate_Rdtase_cat_sf"/>
</dbReference>
<evidence type="ECO:0000256" key="3">
    <source>
        <dbReference type="ARBA" id="ARBA00008562"/>
    </source>
</evidence>
<dbReference type="NCBIfam" id="NF005701">
    <property type="entry name" value="PRK07512.1"/>
    <property type="match status" value="1"/>
</dbReference>
<dbReference type="SUPFAM" id="SSF46977">
    <property type="entry name" value="Succinate dehydrogenase/fumarate reductase flavoprotein C-terminal domain"/>
    <property type="match status" value="1"/>
</dbReference>
<evidence type="ECO:0000256" key="7">
    <source>
        <dbReference type="ARBA" id="ARBA00022827"/>
    </source>
</evidence>
<keyword evidence="6" id="KW-0662">Pyridine nucleotide biosynthesis</keyword>
<dbReference type="RefSeq" id="WP_149279923.1">
    <property type="nucleotide sequence ID" value="NZ_CP043506.1"/>
</dbReference>
<comment type="similarity">
    <text evidence="3">Belongs to the FAD-dependent oxidoreductase 2 family. NadB subfamily.</text>
</comment>